<accession>B3RJX6</accession>
<dbReference type="AlphaFoldDB" id="B3RJX6"/>
<dbReference type="CTD" id="6749556"/>
<dbReference type="Proteomes" id="UP000009022">
    <property type="component" value="Unassembled WGS sequence"/>
</dbReference>
<keyword evidence="2" id="KW-1185">Reference proteome</keyword>
<dbReference type="HOGENOM" id="CLU_1361994_0_0_1"/>
<dbReference type="GeneID" id="6749556"/>
<protein>
    <submittedName>
        <fullName evidence="1">Uncharacterized protein</fullName>
    </submittedName>
</protein>
<name>B3RJX6_TRIAD</name>
<sequence length="201" mass="22833">MAPAKNDLIQDVLALRARDYYIACSNQTIQVGNLTAHLAAFPSGLDEVDVNIEDFSHFEIRKINKNKSIILLMSKQKGAYIPKALLGITKIKDQANFKAIFLDTKLDNDLDRLNMFNYLHNLTSEITNAQDLKWQFIIPLYHPNETTTTAMLEIVDKQSELQALCFNHDGNITLINPSIQYNPPETLLALVLIKRINDHIL</sequence>
<organism evidence="1 2">
    <name type="scientific">Trichoplax adhaerens</name>
    <name type="common">Trichoplax reptans</name>
    <dbReference type="NCBI Taxonomy" id="10228"/>
    <lineage>
        <taxon>Eukaryota</taxon>
        <taxon>Metazoa</taxon>
        <taxon>Placozoa</taxon>
        <taxon>Uniplacotomia</taxon>
        <taxon>Trichoplacea</taxon>
        <taxon>Trichoplacidae</taxon>
        <taxon>Trichoplax</taxon>
    </lineage>
</organism>
<dbReference type="EMBL" id="DS985241">
    <property type="protein sequence ID" value="EDV29860.1"/>
    <property type="molecule type" value="Genomic_DNA"/>
</dbReference>
<dbReference type="InParanoid" id="B3RJX6"/>
<gene>
    <name evidence="1" type="ORF">TRIADDRAFT_52713</name>
</gene>
<dbReference type="PhylomeDB" id="B3RJX6"/>
<reference evidence="1 2" key="1">
    <citation type="journal article" date="2008" name="Nature">
        <title>The Trichoplax genome and the nature of placozoans.</title>
        <authorList>
            <person name="Srivastava M."/>
            <person name="Begovic E."/>
            <person name="Chapman J."/>
            <person name="Putnam N.H."/>
            <person name="Hellsten U."/>
            <person name="Kawashima T."/>
            <person name="Kuo A."/>
            <person name="Mitros T."/>
            <person name="Salamov A."/>
            <person name="Carpenter M.L."/>
            <person name="Signorovitch A.Y."/>
            <person name="Moreno M.A."/>
            <person name="Kamm K."/>
            <person name="Grimwood J."/>
            <person name="Schmutz J."/>
            <person name="Shapiro H."/>
            <person name="Grigoriev I.V."/>
            <person name="Buss L.W."/>
            <person name="Schierwater B."/>
            <person name="Dellaporta S.L."/>
            <person name="Rokhsar D.S."/>
        </authorList>
    </citation>
    <scope>NUCLEOTIDE SEQUENCE [LARGE SCALE GENOMIC DNA]</scope>
    <source>
        <strain evidence="1 2">Grell-BS-1999</strain>
    </source>
</reference>
<proteinExistence type="predicted"/>
<evidence type="ECO:0000313" key="1">
    <source>
        <dbReference type="EMBL" id="EDV29860.1"/>
    </source>
</evidence>
<dbReference type="RefSeq" id="XP_002109062.1">
    <property type="nucleotide sequence ID" value="XM_002109026.1"/>
</dbReference>
<evidence type="ECO:0000313" key="2">
    <source>
        <dbReference type="Proteomes" id="UP000009022"/>
    </source>
</evidence>
<dbReference type="KEGG" id="tad:TRIADDRAFT_52713"/>